<comment type="subcellular location">
    <subcellularLocation>
        <location evidence="1">Nucleus</location>
    </subcellularLocation>
</comment>
<dbReference type="OMA" id="GMNTQMS"/>
<keyword evidence="8" id="KW-0106">Calcium</keyword>
<feature type="repeat" description="WD" evidence="10">
    <location>
        <begin position="523"/>
        <end position="564"/>
    </location>
</feature>
<dbReference type="Pfam" id="PF00400">
    <property type="entry name" value="WD40"/>
    <property type="match status" value="6"/>
</dbReference>
<dbReference type="Proteomes" id="UP000243459">
    <property type="component" value="Chromosome 5"/>
</dbReference>
<evidence type="ECO:0000256" key="2">
    <source>
        <dbReference type="ARBA" id="ARBA00022468"/>
    </source>
</evidence>
<evidence type="ECO:0000256" key="6">
    <source>
        <dbReference type="ARBA" id="ARBA00022771"/>
    </source>
</evidence>
<dbReference type="AlphaFoldDB" id="A0A5P1ENC3"/>
<name>A0A5P1ENC3_ASPOF</name>
<dbReference type="CDD" id="cd00200">
    <property type="entry name" value="WD40"/>
    <property type="match status" value="1"/>
</dbReference>
<organism evidence="13 14">
    <name type="scientific">Asparagus officinalis</name>
    <name type="common">Garden asparagus</name>
    <dbReference type="NCBI Taxonomy" id="4686"/>
    <lineage>
        <taxon>Eukaryota</taxon>
        <taxon>Viridiplantae</taxon>
        <taxon>Streptophyta</taxon>
        <taxon>Embryophyta</taxon>
        <taxon>Tracheophyta</taxon>
        <taxon>Spermatophyta</taxon>
        <taxon>Magnoliopsida</taxon>
        <taxon>Liliopsida</taxon>
        <taxon>Asparagales</taxon>
        <taxon>Asparagaceae</taxon>
        <taxon>Asparagoideae</taxon>
        <taxon>Asparagus</taxon>
    </lineage>
</organism>
<dbReference type="InterPro" id="IPR045245">
    <property type="entry name" value="Pfs2-like"/>
</dbReference>
<dbReference type="PANTHER" id="PTHR22836:SF0">
    <property type="entry name" value="PRE-MRNA 3' END PROCESSING PROTEIN WDR33"/>
    <property type="match status" value="1"/>
</dbReference>
<evidence type="ECO:0000256" key="4">
    <source>
        <dbReference type="ARBA" id="ARBA00022723"/>
    </source>
</evidence>
<dbReference type="Gramene" id="ONK67508">
    <property type="protein sequence ID" value="ONK67508"/>
    <property type="gene ID" value="A4U43_C05F770"/>
</dbReference>
<dbReference type="InterPro" id="IPR001680">
    <property type="entry name" value="WD40_rpt"/>
</dbReference>
<dbReference type="InterPro" id="IPR037278">
    <property type="entry name" value="ARFGAP/RecO"/>
</dbReference>
<evidence type="ECO:0000313" key="13">
    <source>
        <dbReference type="EMBL" id="ONK67508.1"/>
    </source>
</evidence>
<evidence type="ECO:0000256" key="11">
    <source>
        <dbReference type="SAM" id="MobiDB-lite"/>
    </source>
</evidence>
<keyword evidence="5" id="KW-0677">Repeat</keyword>
<dbReference type="InterPro" id="IPR036322">
    <property type="entry name" value="WD40_repeat_dom_sf"/>
</dbReference>
<dbReference type="SUPFAM" id="SSF50978">
    <property type="entry name" value="WD40 repeat-like"/>
    <property type="match status" value="1"/>
</dbReference>
<keyword evidence="4" id="KW-0479">Metal-binding</keyword>
<dbReference type="SUPFAM" id="SSF49562">
    <property type="entry name" value="C2 domain (Calcium/lipid-binding domain, CaLB)"/>
    <property type="match status" value="1"/>
</dbReference>
<dbReference type="InterPro" id="IPR001164">
    <property type="entry name" value="ArfGAP_dom"/>
</dbReference>
<dbReference type="InterPro" id="IPR038508">
    <property type="entry name" value="ArfGAP_dom_sf"/>
</dbReference>
<dbReference type="Gene3D" id="1.10.220.150">
    <property type="entry name" value="Arf GTPase activating protein"/>
    <property type="match status" value="1"/>
</dbReference>
<feature type="compositionally biased region" description="Gly residues" evidence="11">
    <location>
        <begin position="1010"/>
        <end position="1021"/>
    </location>
</feature>
<dbReference type="PROSITE" id="PS50082">
    <property type="entry name" value="WD_REPEATS_2"/>
    <property type="match status" value="7"/>
</dbReference>
<dbReference type="SMART" id="SM00239">
    <property type="entry name" value="C2"/>
    <property type="match status" value="1"/>
</dbReference>
<dbReference type="CDD" id="cd04038">
    <property type="entry name" value="C2_ArfGAP"/>
    <property type="match status" value="1"/>
</dbReference>
<dbReference type="GO" id="GO:0031124">
    <property type="term" value="P:mRNA 3'-end processing"/>
    <property type="evidence" value="ECO:0007669"/>
    <property type="project" value="InterPro"/>
</dbReference>
<evidence type="ECO:0000256" key="7">
    <source>
        <dbReference type="ARBA" id="ARBA00022833"/>
    </source>
</evidence>
<feature type="repeat" description="WD" evidence="10">
    <location>
        <begin position="692"/>
        <end position="723"/>
    </location>
</feature>
<protein>
    <recommendedName>
        <fullName evidence="12">C2 domain-containing protein</fullName>
    </recommendedName>
</protein>
<dbReference type="InterPro" id="IPR000008">
    <property type="entry name" value="C2_dom"/>
</dbReference>
<feature type="repeat" description="WD" evidence="10">
    <location>
        <begin position="481"/>
        <end position="513"/>
    </location>
</feature>
<dbReference type="Gene3D" id="2.60.40.150">
    <property type="entry name" value="C2 domain"/>
    <property type="match status" value="1"/>
</dbReference>
<dbReference type="Pfam" id="PF00168">
    <property type="entry name" value="C2"/>
    <property type="match status" value="1"/>
</dbReference>
<evidence type="ECO:0000259" key="12">
    <source>
        <dbReference type="PROSITE" id="PS50004"/>
    </source>
</evidence>
<feature type="compositionally biased region" description="Pro residues" evidence="11">
    <location>
        <begin position="760"/>
        <end position="770"/>
    </location>
</feature>
<dbReference type="PROSITE" id="PS50294">
    <property type="entry name" value="WD_REPEATS_REGION"/>
    <property type="match status" value="5"/>
</dbReference>
<dbReference type="FunFam" id="2.130.10.10:FF:000237">
    <property type="entry name" value="Flowering time control protein FY"/>
    <property type="match status" value="1"/>
</dbReference>
<evidence type="ECO:0000256" key="3">
    <source>
        <dbReference type="ARBA" id="ARBA00022574"/>
    </source>
</evidence>
<feature type="compositionally biased region" description="Pro residues" evidence="11">
    <location>
        <begin position="810"/>
        <end position="823"/>
    </location>
</feature>
<dbReference type="Pfam" id="PF01412">
    <property type="entry name" value="ArfGap"/>
    <property type="match status" value="1"/>
</dbReference>
<feature type="domain" description="C2" evidence="12">
    <location>
        <begin position="190"/>
        <end position="304"/>
    </location>
</feature>
<gene>
    <name evidence="13" type="ORF">A4U43_C05F770</name>
</gene>
<keyword evidence="14" id="KW-1185">Reference proteome</keyword>
<feature type="repeat" description="WD" evidence="10">
    <location>
        <begin position="439"/>
        <end position="471"/>
    </location>
</feature>
<feature type="region of interest" description="Disordered" evidence="11">
    <location>
        <begin position="756"/>
        <end position="909"/>
    </location>
</feature>
<reference evidence="14" key="1">
    <citation type="journal article" date="2017" name="Nat. Commun.">
        <title>The asparagus genome sheds light on the origin and evolution of a young Y chromosome.</title>
        <authorList>
            <person name="Harkess A."/>
            <person name="Zhou J."/>
            <person name="Xu C."/>
            <person name="Bowers J.E."/>
            <person name="Van der Hulst R."/>
            <person name="Ayyampalayam S."/>
            <person name="Mercati F."/>
            <person name="Riccardi P."/>
            <person name="McKain M.R."/>
            <person name="Kakrana A."/>
            <person name="Tang H."/>
            <person name="Ray J."/>
            <person name="Groenendijk J."/>
            <person name="Arikit S."/>
            <person name="Mathioni S.M."/>
            <person name="Nakano M."/>
            <person name="Shan H."/>
            <person name="Telgmann-Rauber A."/>
            <person name="Kanno A."/>
            <person name="Yue Z."/>
            <person name="Chen H."/>
            <person name="Li W."/>
            <person name="Chen Y."/>
            <person name="Xu X."/>
            <person name="Zhang Y."/>
            <person name="Luo S."/>
            <person name="Chen H."/>
            <person name="Gao J."/>
            <person name="Mao Z."/>
            <person name="Pires J.C."/>
            <person name="Luo M."/>
            <person name="Kudrna D."/>
            <person name="Wing R.A."/>
            <person name="Meyers B.C."/>
            <person name="Yi K."/>
            <person name="Kong H."/>
            <person name="Lavrijsen P."/>
            <person name="Sunseri F."/>
            <person name="Falavigna A."/>
            <person name="Ye Y."/>
            <person name="Leebens-Mack J.H."/>
            <person name="Chen G."/>
        </authorList>
    </citation>
    <scope>NUCLEOTIDE SEQUENCE [LARGE SCALE GENOMIC DNA]</scope>
    <source>
        <strain evidence="14">cv. DH0086</strain>
    </source>
</reference>
<dbReference type="SMART" id="SM00105">
    <property type="entry name" value="ArfGap"/>
    <property type="match status" value="1"/>
</dbReference>
<sequence length="1040" mass="114967">MGFVDYPLHDVDGGPPLPQHQGQGFSVLGRMSCSRENFDEISPQGALKRLESFMKQAGNGSCADCGASYPKWVLSVKLDEWFDEQVDSLINAGGNDAVNAKYEAFIPENVKKPKPDSPFEERSDFIRRKYELQQFLNSNLQIVPVSSSHLRNRLASSFSSSHNSVYSKQFEKQQSTGIRNAFRNSWRRKDSEQKSIKKTMGMVEFIGLIKVNIIRGKNLVIRDLVTSDPYVILTLGHQSMKTRVIKSNLNPVWNEMLMLSIPDPVPPLKLQVYDKDTFSTDDRMGEAEIDIQPLVATAKAYETSTVGESMQVGKWVASDDNTLLKDSIISLVDGKVKQDITLKLKNVDKGELEIQLECLPLTYGDNYGAKRMRKLVQRRAVDYTSTAVRYMQVRMWQRDVRDRTVLQPTSAAVLDMLPPVAYADNPSTSFAAKFVHASTNKNKCSINRVLWTPTGRRLITGSQSGEFTLWNGQSFNFEMILQAHEQPVRSMIWSHNENWMVTGDDGGSIKYWQNNMNNVKANKSAHKESVRDLSFSRTDLKFCSCSDDTTVKVWDFARCQEERSLTGHGWDVKTVDWHPTKSLLVSGGKDNLALDAKSAGKQLCSFHGHKNMVLSVKWNQNGNWVLTASKDQIIKLYDIRSMKELESFRGHRKDVTALAWHPFHEEYFVSGSYDGSIFHWLVGQETPQVEIPGAHESSVWDLAWHPVGYLLCSGSNDHTTKFWCRNRPGDTARDRYSGGYNQGYGDQNLLSGRMMSGFPVPEPPPTPGPFAPGLSRNEGNIPGIGVAMPLSAQSLDGSDQGEQRPAIPGLLPPGAPPLPPGPHPSLLASGQQQAYQQYQPQQHQQQQQPSSFPQQVVQLPLPPSNMNQMQPPPHLQLLPHPHMPRPPPGQPPQVQQLGMPGSVPSSIPGSMPMSMQNPMAMQGSSNQMISPMPQGHVMGLNQMHSGPPSSSNLPPNVAGFPNNLTNIQGAPGAGGVQTFPMGGMFNRPPQGGQMSQIPGLNTFQPGMMDGRGPGMGLGGANMGLPQPPPPPLPQGSAPQQ</sequence>
<feature type="region of interest" description="Disordered" evidence="11">
    <location>
        <begin position="1010"/>
        <end position="1040"/>
    </location>
</feature>
<feature type="repeat" description="WD" evidence="10">
    <location>
        <begin position="565"/>
        <end position="591"/>
    </location>
</feature>
<keyword evidence="3 10" id="KW-0853">WD repeat</keyword>
<evidence type="ECO:0000256" key="8">
    <source>
        <dbReference type="ARBA" id="ARBA00022837"/>
    </source>
</evidence>
<keyword evidence="9" id="KW-0539">Nucleus</keyword>
<evidence type="ECO:0000313" key="14">
    <source>
        <dbReference type="Proteomes" id="UP000243459"/>
    </source>
</evidence>
<dbReference type="PANTHER" id="PTHR22836">
    <property type="entry name" value="WD40 REPEAT PROTEIN"/>
    <property type="match status" value="1"/>
</dbReference>
<keyword evidence="6" id="KW-0863">Zinc-finger</keyword>
<evidence type="ECO:0000256" key="5">
    <source>
        <dbReference type="ARBA" id="ARBA00022737"/>
    </source>
</evidence>
<feature type="compositionally biased region" description="Low complexity" evidence="11">
    <location>
        <begin position="892"/>
        <end position="909"/>
    </location>
</feature>
<feature type="repeat" description="WD" evidence="10">
    <location>
        <begin position="606"/>
        <end position="647"/>
    </location>
</feature>
<evidence type="ECO:0000256" key="9">
    <source>
        <dbReference type="ARBA" id="ARBA00023242"/>
    </source>
</evidence>
<evidence type="ECO:0000256" key="10">
    <source>
        <dbReference type="PROSITE-ProRule" id="PRU00221"/>
    </source>
</evidence>
<dbReference type="GO" id="GO:0008270">
    <property type="term" value="F:zinc ion binding"/>
    <property type="evidence" value="ECO:0007669"/>
    <property type="project" value="UniProtKB-KW"/>
</dbReference>
<feature type="repeat" description="WD" evidence="10">
    <location>
        <begin position="648"/>
        <end position="680"/>
    </location>
</feature>
<dbReference type="PROSITE" id="PS50004">
    <property type="entry name" value="C2"/>
    <property type="match status" value="1"/>
</dbReference>
<dbReference type="FunFam" id="2.130.10.10:FF:000409">
    <property type="entry name" value="Flowering time control protein FY"/>
    <property type="match status" value="1"/>
</dbReference>
<dbReference type="EMBL" id="CM007385">
    <property type="protein sequence ID" value="ONK67508.1"/>
    <property type="molecule type" value="Genomic_DNA"/>
</dbReference>
<dbReference type="Gene3D" id="2.130.10.10">
    <property type="entry name" value="YVTN repeat-like/Quinoprotein amine dehydrogenase"/>
    <property type="match status" value="2"/>
</dbReference>
<accession>A0A5P1ENC3</accession>
<evidence type="ECO:0000256" key="1">
    <source>
        <dbReference type="ARBA" id="ARBA00004123"/>
    </source>
</evidence>
<dbReference type="GO" id="GO:0005847">
    <property type="term" value="C:mRNA cleavage and polyadenylation specificity factor complex"/>
    <property type="evidence" value="ECO:0007669"/>
    <property type="project" value="TreeGrafter"/>
</dbReference>
<dbReference type="InterPro" id="IPR015943">
    <property type="entry name" value="WD40/YVTN_repeat-like_dom_sf"/>
</dbReference>
<dbReference type="GO" id="GO:0005096">
    <property type="term" value="F:GTPase activator activity"/>
    <property type="evidence" value="ECO:0007669"/>
    <property type="project" value="UniProtKB-KW"/>
</dbReference>
<keyword evidence="7" id="KW-0862">Zinc</keyword>
<dbReference type="FunFam" id="2.60.40.150:FF:000190">
    <property type="entry name" value="ADP-ribosylation factor GTPase-activating protein AGD12"/>
    <property type="match status" value="1"/>
</dbReference>
<proteinExistence type="predicted"/>
<dbReference type="InterPro" id="IPR035892">
    <property type="entry name" value="C2_domain_sf"/>
</dbReference>
<dbReference type="SMART" id="SM00320">
    <property type="entry name" value="WD40"/>
    <property type="match status" value="7"/>
</dbReference>
<keyword evidence="2" id="KW-0343">GTPase activation</keyword>
<feature type="compositionally biased region" description="Low complexity" evidence="11">
    <location>
        <begin position="824"/>
        <end position="880"/>
    </location>
</feature>
<dbReference type="SUPFAM" id="SSF57863">
    <property type="entry name" value="ArfGap/RecO-like zinc finger"/>
    <property type="match status" value="1"/>
</dbReference>